<evidence type="ECO:0000256" key="4">
    <source>
        <dbReference type="PROSITE-ProRule" id="PRU00335"/>
    </source>
</evidence>
<proteinExistence type="predicted"/>
<dbReference type="Gene3D" id="1.10.10.60">
    <property type="entry name" value="Homeodomain-like"/>
    <property type="match status" value="1"/>
</dbReference>
<evidence type="ECO:0000313" key="7">
    <source>
        <dbReference type="Proteomes" id="UP000034196"/>
    </source>
</evidence>
<feature type="DNA-binding region" description="H-T-H motif" evidence="4">
    <location>
        <begin position="34"/>
        <end position="53"/>
    </location>
</feature>
<dbReference type="InterPro" id="IPR001647">
    <property type="entry name" value="HTH_TetR"/>
</dbReference>
<keyword evidence="1" id="KW-0805">Transcription regulation</keyword>
<dbReference type="AlphaFoldDB" id="A0A1J4P0F3"/>
<dbReference type="GO" id="GO:0000976">
    <property type="term" value="F:transcription cis-regulatory region binding"/>
    <property type="evidence" value="ECO:0007669"/>
    <property type="project" value="TreeGrafter"/>
</dbReference>
<evidence type="ECO:0000256" key="3">
    <source>
        <dbReference type="ARBA" id="ARBA00023163"/>
    </source>
</evidence>
<dbReference type="OrthoDB" id="4143918at2"/>
<comment type="caution">
    <text evidence="6">The sequence shown here is derived from an EMBL/GenBank/DDBJ whole genome shotgun (WGS) entry which is preliminary data.</text>
</comment>
<evidence type="ECO:0000259" key="5">
    <source>
        <dbReference type="PROSITE" id="PS50977"/>
    </source>
</evidence>
<dbReference type="PRINTS" id="PR00455">
    <property type="entry name" value="HTHTETR"/>
</dbReference>
<dbReference type="InterPro" id="IPR041347">
    <property type="entry name" value="MftR_C"/>
</dbReference>
<organism evidence="6 7">
    <name type="scientific">Streptomyces mangrovisoli</name>
    <dbReference type="NCBI Taxonomy" id="1428628"/>
    <lineage>
        <taxon>Bacteria</taxon>
        <taxon>Bacillati</taxon>
        <taxon>Actinomycetota</taxon>
        <taxon>Actinomycetes</taxon>
        <taxon>Kitasatosporales</taxon>
        <taxon>Streptomycetaceae</taxon>
        <taxon>Streptomyces</taxon>
    </lineage>
</organism>
<dbReference type="PANTHER" id="PTHR30055">
    <property type="entry name" value="HTH-TYPE TRANSCRIPTIONAL REGULATOR RUTR"/>
    <property type="match status" value="1"/>
</dbReference>
<dbReference type="Pfam" id="PF00440">
    <property type="entry name" value="TetR_N"/>
    <property type="match status" value="1"/>
</dbReference>
<protein>
    <recommendedName>
        <fullName evidence="5">HTH tetR-type domain-containing protein</fullName>
    </recommendedName>
</protein>
<dbReference type="PROSITE" id="PS50977">
    <property type="entry name" value="HTH_TETR_2"/>
    <property type="match status" value="1"/>
</dbReference>
<reference evidence="6" key="1">
    <citation type="submission" date="2016-10" db="EMBL/GenBank/DDBJ databases">
        <title>Genome sequence of Streptomyces mangrovisoli MUSC 149.</title>
        <authorList>
            <person name="Lee L.-H."/>
            <person name="Ser H.-L."/>
        </authorList>
    </citation>
    <scope>NUCLEOTIDE SEQUENCE [LARGE SCALE GENOMIC DNA]</scope>
    <source>
        <strain evidence="6">MUSC 149</strain>
    </source>
</reference>
<evidence type="ECO:0000313" key="6">
    <source>
        <dbReference type="EMBL" id="OIJ68209.1"/>
    </source>
</evidence>
<dbReference type="STRING" id="1428628.WN71_009220"/>
<dbReference type="Pfam" id="PF17754">
    <property type="entry name" value="TetR_C_14"/>
    <property type="match status" value="1"/>
</dbReference>
<dbReference type="Proteomes" id="UP000034196">
    <property type="component" value="Unassembled WGS sequence"/>
</dbReference>
<dbReference type="SUPFAM" id="SSF46689">
    <property type="entry name" value="Homeodomain-like"/>
    <property type="match status" value="1"/>
</dbReference>
<keyword evidence="3" id="KW-0804">Transcription</keyword>
<sequence>MDMGLREANRQRVQNEVRSQALALFVEHGFEATTVEQIAAAADISPATFYRHFRGKEDVLFHEGYDPFLEQTFAARPADEPLARTVRTVYEEFAARLLAADHATLLLRHRLMSSVPALRDRLAREERTNLDQLVKLLADRVDRSPDDFEVRLAAAAVNTAFAQAAQHWLEGDCAPDLPALVGLAMDRIKGALEL</sequence>
<dbReference type="EMBL" id="LAVA02000018">
    <property type="protein sequence ID" value="OIJ68209.1"/>
    <property type="molecule type" value="Genomic_DNA"/>
</dbReference>
<gene>
    <name evidence="6" type="ORF">WN71_009220</name>
</gene>
<dbReference type="InterPro" id="IPR009057">
    <property type="entry name" value="Homeodomain-like_sf"/>
</dbReference>
<dbReference type="InterPro" id="IPR050109">
    <property type="entry name" value="HTH-type_TetR-like_transc_reg"/>
</dbReference>
<evidence type="ECO:0000256" key="2">
    <source>
        <dbReference type="ARBA" id="ARBA00023125"/>
    </source>
</evidence>
<dbReference type="PROSITE" id="PS01081">
    <property type="entry name" value="HTH_TETR_1"/>
    <property type="match status" value="1"/>
</dbReference>
<keyword evidence="7" id="KW-1185">Reference proteome</keyword>
<accession>A0A1J4P0F3</accession>
<dbReference type="InterPro" id="IPR023772">
    <property type="entry name" value="DNA-bd_HTH_TetR-type_CS"/>
</dbReference>
<dbReference type="PANTHER" id="PTHR30055:SF238">
    <property type="entry name" value="MYCOFACTOCIN BIOSYNTHESIS TRANSCRIPTIONAL REGULATOR MFTR-RELATED"/>
    <property type="match status" value="1"/>
</dbReference>
<name>A0A1J4P0F3_9ACTN</name>
<evidence type="ECO:0000256" key="1">
    <source>
        <dbReference type="ARBA" id="ARBA00023015"/>
    </source>
</evidence>
<keyword evidence="2 4" id="KW-0238">DNA-binding</keyword>
<dbReference type="GO" id="GO:0003700">
    <property type="term" value="F:DNA-binding transcription factor activity"/>
    <property type="evidence" value="ECO:0007669"/>
    <property type="project" value="TreeGrafter"/>
</dbReference>
<dbReference type="Gene3D" id="1.10.357.10">
    <property type="entry name" value="Tetracycline Repressor, domain 2"/>
    <property type="match status" value="1"/>
</dbReference>
<feature type="domain" description="HTH tetR-type" evidence="5">
    <location>
        <begin position="11"/>
        <end position="71"/>
    </location>
</feature>